<evidence type="ECO:0000313" key="10">
    <source>
        <dbReference type="EMBL" id="ODQ66382.1"/>
    </source>
</evidence>
<feature type="domain" description="Conserved oligomeric Golgi complex subunit 2 N-terminal" evidence="9">
    <location>
        <begin position="27"/>
        <end position="96"/>
    </location>
</feature>
<sequence>MTDDYNYDETYVYDSDGPLPVAREITRAAFCGDSFDINNLLTEYHRYQTLEDLRSQLQHWGKTIQQELVNVINEDYGDFIELGQQLDGGVEKVASVETSLRSFRSDVNDIKTKLDDDTQLIDGLLSSQRKLSYLESQIRALITYEQKISDLELELVSEFDSENLRQVLIMNPILAMRSIVVSYLAVKKFPTVFPQPDHPMITSQVSRLGNLRTSINSRMKSLMAEAEPCDKYELILLYRHLGEIKEGIKSLK</sequence>
<dbReference type="Pfam" id="PF06148">
    <property type="entry name" value="COG2_N"/>
    <property type="match status" value="1"/>
</dbReference>
<dbReference type="InterPro" id="IPR024602">
    <property type="entry name" value="COG_su2_N"/>
</dbReference>
<gene>
    <name evidence="10" type="ORF">NADFUDRAFT_50299</name>
</gene>
<evidence type="ECO:0000313" key="11">
    <source>
        <dbReference type="Proteomes" id="UP000095009"/>
    </source>
</evidence>
<organism evidence="10 11">
    <name type="scientific">Nadsonia fulvescens var. elongata DSM 6958</name>
    <dbReference type="NCBI Taxonomy" id="857566"/>
    <lineage>
        <taxon>Eukaryota</taxon>
        <taxon>Fungi</taxon>
        <taxon>Dikarya</taxon>
        <taxon>Ascomycota</taxon>
        <taxon>Saccharomycotina</taxon>
        <taxon>Dipodascomycetes</taxon>
        <taxon>Dipodascales</taxon>
        <taxon>Dipodascales incertae sedis</taxon>
        <taxon>Nadsonia</taxon>
    </lineage>
</organism>
<comment type="similarity">
    <text evidence="2">Belongs to the COG2 family.</text>
</comment>
<dbReference type="InterPro" id="IPR009316">
    <property type="entry name" value="COG2"/>
</dbReference>
<evidence type="ECO:0000256" key="8">
    <source>
        <dbReference type="ARBA" id="ARBA00031344"/>
    </source>
</evidence>
<dbReference type="PANTHER" id="PTHR12961">
    <property type="entry name" value="CONSERVED OLIGOMERIC GOLGI COMPLEX COMPONENT 2"/>
    <property type="match status" value="1"/>
</dbReference>
<accession>A0A1E3PN64</accession>
<evidence type="ECO:0000256" key="6">
    <source>
        <dbReference type="ARBA" id="ARBA00023034"/>
    </source>
</evidence>
<evidence type="ECO:0000256" key="7">
    <source>
        <dbReference type="ARBA" id="ARBA00023136"/>
    </source>
</evidence>
<dbReference type="PANTHER" id="PTHR12961:SF0">
    <property type="entry name" value="CONSERVED OLIGOMERIC GOLGI COMPLEX SUBUNIT 2"/>
    <property type="match status" value="1"/>
</dbReference>
<keyword evidence="4" id="KW-0813">Transport</keyword>
<dbReference type="STRING" id="857566.A0A1E3PN64"/>
<keyword evidence="11" id="KW-1185">Reference proteome</keyword>
<dbReference type="GO" id="GO:0015031">
    <property type="term" value="P:protein transport"/>
    <property type="evidence" value="ECO:0007669"/>
    <property type="project" value="UniProtKB-KW"/>
</dbReference>
<keyword evidence="5" id="KW-0653">Protein transport</keyword>
<evidence type="ECO:0000256" key="4">
    <source>
        <dbReference type="ARBA" id="ARBA00022448"/>
    </source>
</evidence>
<dbReference type="AlphaFoldDB" id="A0A1E3PN64"/>
<dbReference type="GO" id="GO:0007030">
    <property type="term" value="P:Golgi organization"/>
    <property type="evidence" value="ECO:0007669"/>
    <property type="project" value="InterPro"/>
</dbReference>
<dbReference type="Proteomes" id="UP000095009">
    <property type="component" value="Unassembled WGS sequence"/>
</dbReference>
<protein>
    <recommendedName>
        <fullName evidence="3">Conserved oligomeric Golgi complex subunit 2</fullName>
    </recommendedName>
    <alternativeName>
        <fullName evidence="8">Component of oligomeric Golgi complex 2</fullName>
    </alternativeName>
</protein>
<evidence type="ECO:0000256" key="1">
    <source>
        <dbReference type="ARBA" id="ARBA00004395"/>
    </source>
</evidence>
<evidence type="ECO:0000259" key="9">
    <source>
        <dbReference type="Pfam" id="PF06148"/>
    </source>
</evidence>
<dbReference type="GO" id="GO:0017119">
    <property type="term" value="C:Golgi transport complex"/>
    <property type="evidence" value="ECO:0007669"/>
    <property type="project" value="TreeGrafter"/>
</dbReference>
<name>A0A1E3PN64_9ASCO</name>
<evidence type="ECO:0000256" key="5">
    <source>
        <dbReference type="ARBA" id="ARBA00022927"/>
    </source>
</evidence>
<proteinExistence type="inferred from homology"/>
<evidence type="ECO:0000256" key="3">
    <source>
        <dbReference type="ARBA" id="ARBA00020977"/>
    </source>
</evidence>
<evidence type="ECO:0000256" key="2">
    <source>
        <dbReference type="ARBA" id="ARBA00007603"/>
    </source>
</evidence>
<dbReference type="GO" id="GO:0006891">
    <property type="term" value="P:intra-Golgi vesicle-mediated transport"/>
    <property type="evidence" value="ECO:0007669"/>
    <property type="project" value="TreeGrafter"/>
</dbReference>
<dbReference type="GO" id="GO:0000139">
    <property type="term" value="C:Golgi membrane"/>
    <property type="evidence" value="ECO:0007669"/>
    <property type="project" value="UniProtKB-SubCell"/>
</dbReference>
<reference evidence="10 11" key="1">
    <citation type="journal article" date="2016" name="Proc. Natl. Acad. Sci. U.S.A.">
        <title>Comparative genomics of biotechnologically important yeasts.</title>
        <authorList>
            <person name="Riley R."/>
            <person name="Haridas S."/>
            <person name="Wolfe K.H."/>
            <person name="Lopes M.R."/>
            <person name="Hittinger C.T."/>
            <person name="Goeker M."/>
            <person name="Salamov A.A."/>
            <person name="Wisecaver J.H."/>
            <person name="Long T.M."/>
            <person name="Calvey C.H."/>
            <person name="Aerts A.L."/>
            <person name="Barry K.W."/>
            <person name="Choi C."/>
            <person name="Clum A."/>
            <person name="Coughlan A.Y."/>
            <person name="Deshpande S."/>
            <person name="Douglass A.P."/>
            <person name="Hanson S.J."/>
            <person name="Klenk H.-P."/>
            <person name="LaButti K.M."/>
            <person name="Lapidus A."/>
            <person name="Lindquist E.A."/>
            <person name="Lipzen A.M."/>
            <person name="Meier-Kolthoff J.P."/>
            <person name="Ohm R.A."/>
            <person name="Otillar R.P."/>
            <person name="Pangilinan J.L."/>
            <person name="Peng Y."/>
            <person name="Rokas A."/>
            <person name="Rosa C.A."/>
            <person name="Scheuner C."/>
            <person name="Sibirny A.A."/>
            <person name="Slot J.C."/>
            <person name="Stielow J.B."/>
            <person name="Sun H."/>
            <person name="Kurtzman C.P."/>
            <person name="Blackwell M."/>
            <person name="Grigoriev I.V."/>
            <person name="Jeffries T.W."/>
        </authorList>
    </citation>
    <scope>NUCLEOTIDE SEQUENCE [LARGE SCALE GENOMIC DNA]</scope>
    <source>
        <strain evidence="10 11">DSM 6958</strain>
    </source>
</reference>
<keyword evidence="7" id="KW-0472">Membrane</keyword>
<keyword evidence="6" id="KW-0333">Golgi apparatus</keyword>
<comment type="subcellular location">
    <subcellularLocation>
        <location evidence="1">Golgi apparatus membrane</location>
        <topology evidence="1">Peripheral membrane protein</topology>
    </subcellularLocation>
</comment>
<dbReference type="EMBL" id="KV454408">
    <property type="protein sequence ID" value="ODQ66382.1"/>
    <property type="molecule type" value="Genomic_DNA"/>
</dbReference>
<dbReference type="OrthoDB" id="332281at2759"/>